<organism evidence="2 3">
    <name type="scientific">Plakobranchus ocellatus</name>
    <dbReference type="NCBI Taxonomy" id="259542"/>
    <lineage>
        <taxon>Eukaryota</taxon>
        <taxon>Metazoa</taxon>
        <taxon>Spiralia</taxon>
        <taxon>Lophotrochozoa</taxon>
        <taxon>Mollusca</taxon>
        <taxon>Gastropoda</taxon>
        <taxon>Heterobranchia</taxon>
        <taxon>Euthyneura</taxon>
        <taxon>Panpulmonata</taxon>
        <taxon>Sacoglossa</taxon>
        <taxon>Placobranchoidea</taxon>
        <taxon>Plakobranchidae</taxon>
        <taxon>Plakobranchus</taxon>
    </lineage>
</organism>
<keyword evidence="3" id="KW-1185">Reference proteome</keyword>
<feature type="region of interest" description="Disordered" evidence="1">
    <location>
        <begin position="12"/>
        <end position="98"/>
    </location>
</feature>
<dbReference type="Proteomes" id="UP000735302">
    <property type="component" value="Unassembled WGS sequence"/>
</dbReference>
<reference evidence="2 3" key="1">
    <citation type="journal article" date="2021" name="Elife">
        <title>Chloroplast acquisition without the gene transfer in kleptoplastic sea slugs, Plakobranchus ocellatus.</title>
        <authorList>
            <person name="Maeda T."/>
            <person name="Takahashi S."/>
            <person name="Yoshida T."/>
            <person name="Shimamura S."/>
            <person name="Takaki Y."/>
            <person name="Nagai Y."/>
            <person name="Toyoda A."/>
            <person name="Suzuki Y."/>
            <person name="Arimoto A."/>
            <person name="Ishii H."/>
            <person name="Satoh N."/>
            <person name="Nishiyama T."/>
            <person name="Hasebe M."/>
            <person name="Maruyama T."/>
            <person name="Minagawa J."/>
            <person name="Obokata J."/>
            <person name="Shigenobu S."/>
        </authorList>
    </citation>
    <scope>NUCLEOTIDE SEQUENCE [LARGE SCALE GENOMIC DNA]</scope>
</reference>
<evidence type="ECO:0000256" key="1">
    <source>
        <dbReference type="SAM" id="MobiDB-lite"/>
    </source>
</evidence>
<feature type="compositionally biased region" description="Basic and acidic residues" evidence="1">
    <location>
        <begin position="64"/>
        <end position="84"/>
    </location>
</feature>
<proteinExistence type="predicted"/>
<comment type="caution">
    <text evidence="2">The sequence shown here is derived from an EMBL/GenBank/DDBJ whole genome shotgun (WGS) entry which is preliminary data.</text>
</comment>
<sequence length="98" mass="10387">MPPKLCCCLATPPHKSGKGKGDWLGGSSETGGKYHMTDGGCGRRNGIKGGEGGKDWGGGARGGVGEEKDREEKKEVEEKEEAGGGREGVFFFGRRRMQ</sequence>
<evidence type="ECO:0000313" key="3">
    <source>
        <dbReference type="Proteomes" id="UP000735302"/>
    </source>
</evidence>
<evidence type="ECO:0000313" key="2">
    <source>
        <dbReference type="EMBL" id="GFO21712.1"/>
    </source>
</evidence>
<feature type="compositionally biased region" description="Gly residues" evidence="1">
    <location>
        <begin position="39"/>
        <end position="63"/>
    </location>
</feature>
<dbReference type="EMBL" id="BLXT01005274">
    <property type="protein sequence ID" value="GFO21712.1"/>
    <property type="molecule type" value="Genomic_DNA"/>
</dbReference>
<dbReference type="AlphaFoldDB" id="A0AAV4BQR6"/>
<protein>
    <submittedName>
        <fullName evidence="2">Uncharacterized protein</fullName>
    </submittedName>
</protein>
<name>A0AAV4BQR6_9GAST</name>
<gene>
    <name evidence="2" type="ORF">PoB_004821700</name>
</gene>
<accession>A0AAV4BQR6</accession>